<name>A0AAV9GPW6_9PEZI</name>
<organism evidence="3 4">
    <name type="scientific">Podospora aff. communis PSN243</name>
    <dbReference type="NCBI Taxonomy" id="3040156"/>
    <lineage>
        <taxon>Eukaryota</taxon>
        <taxon>Fungi</taxon>
        <taxon>Dikarya</taxon>
        <taxon>Ascomycota</taxon>
        <taxon>Pezizomycotina</taxon>
        <taxon>Sordariomycetes</taxon>
        <taxon>Sordariomycetidae</taxon>
        <taxon>Sordariales</taxon>
        <taxon>Podosporaceae</taxon>
        <taxon>Podospora</taxon>
    </lineage>
</organism>
<dbReference type="Gene3D" id="3.40.50.300">
    <property type="entry name" value="P-loop containing nucleotide triphosphate hydrolases"/>
    <property type="match status" value="1"/>
</dbReference>
<dbReference type="InterPro" id="IPR003593">
    <property type="entry name" value="AAA+_ATPase"/>
</dbReference>
<dbReference type="EMBL" id="MU865932">
    <property type="protein sequence ID" value="KAK4450460.1"/>
    <property type="molecule type" value="Genomic_DNA"/>
</dbReference>
<dbReference type="SUPFAM" id="SSF52540">
    <property type="entry name" value="P-loop containing nucleoside triphosphate hydrolases"/>
    <property type="match status" value="1"/>
</dbReference>
<feature type="compositionally biased region" description="Polar residues" evidence="1">
    <location>
        <begin position="65"/>
        <end position="75"/>
    </location>
</feature>
<gene>
    <name evidence="3" type="ORF">QBC34DRAFT_75750</name>
</gene>
<evidence type="ECO:0000259" key="2">
    <source>
        <dbReference type="SMART" id="SM00382"/>
    </source>
</evidence>
<reference evidence="3" key="2">
    <citation type="submission" date="2023-05" db="EMBL/GenBank/DDBJ databases">
        <authorList>
            <consortium name="Lawrence Berkeley National Laboratory"/>
            <person name="Steindorff A."/>
            <person name="Hensen N."/>
            <person name="Bonometti L."/>
            <person name="Westerberg I."/>
            <person name="Brannstrom I.O."/>
            <person name="Guillou S."/>
            <person name="Cros-Aarteil S."/>
            <person name="Calhoun S."/>
            <person name="Haridas S."/>
            <person name="Kuo A."/>
            <person name="Mondo S."/>
            <person name="Pangilinan J."/>
            <person name="Riley R."/>
            <person name="Labutti K."/>
            <person name="Andreopoulos B."/>
            <person name="Lipzen A."/>
            <person name="Chen C."/>
            <person name="Yanf M."/>
            <person name="Daum C."/>
            <person name="Ng V."/>
            <person name="Clum A."/>
            <person name="Ohm R."/>
            <person name="Martin F."/>
            <person name="Silar P."/>
            <person name="Natvig D."/>
            <person name="Lalanne C."/>
            <person name="Gautier V."/>
            <person name="Ament-Velasquez S.L."/>
            <person name="Kruys A."/>
            <person name="Hutchinson M.I."/>
            <person name="Powell A.J."/>
            <person name="Barry K."/>
            <person name="Miller A.N."/>
            <person name="Grigoriev I.V."/>
            <person name="Debuchy R."/>
            <person name="Gladieux P."/>
            <person name="Thoren M.H."/>
            <person name="Johannesson H."/>
        </authorList>
    </citation>
    <scope>NUCLEOTIDE SEQUENCE</scope>
    <source>
        <strain evidence="3">PSN243</strain>
    </source>
</reference>
<dbReference type="InterPro" id="IPR054289">
    <property type="entry name" value="DUF7025"/>
</dbReference>
<feature type="compositionally biased region" description="Basic and acidic residues" evidence="1">
    <location>
        <begin position="295"/>
        <end position="315"/>
    </location>
</feature>
<accession>A0AAV9GPW6</accession>
<comment type="caution">
    <text evidence="3">The sequence shown here is derived from an EMBL/GenBank/DDBJ whole genome shotgun (WGS) entry which is preliminary data.</text>
</comment>
<evidence type="ECO:0000256" key="1">
    <source>
        <dbReference type="SAM" id="MobiDB-lite"/>
    </source>
</evidence>
<dbReference type="Pfam" id="PF00004">
    <property type="entry name" value="AAA"/>
    <property type="match status" value="1"/>
</dbReference>
<dbReference type="PANTHER" id="PTHR46411">
    <property type="entry name" value="FAMILY ATPASE, PUTATIVE-RELATED"/>
    <property type="match status" value="1"/>
</dbReference>
<dbReference type="AlphaFoldDB" id="A0AAV9GPW6"/>
<dbReference type="PANTHER" id="PTHR46411:SF2">
    <property type="entry name" value="AAA+ ATPASE DOMAIN-CONTAINING PROTEIN"/>
    <property type="match status" value="1"/>
</dbReference>
<dbReference type="Proteomes" id="UP001321760">
    <property type="component" value="Unassembled WGS sequence"/>
</dbReference>
<feature type="region of interest" description="Disordered" evidence="1">
    <location>
        <begin position="1"/>
        <end position="81"/>
    </location>
</feature>
<dbReference type="Pfam" id="PF23232">
    <property type="entry name" value="AAA_lid_13"/>
    <property type="match status" value="1"/>
</dbReference>
<evidence type="ECO:0000313" key="3">
    <source>
        <dbReference type="EMBL" id="KAK4450460.1"/>
    </source>
</evidence>
<reference evidence="3" key="1">
    <citation type="journal article" date="2023" name="Mol. Phylogenet. Evol.">
        <title>Genome-scale phylogeny and comparative genomics of the fungal order Sordariales.</title>
        <authorList>
            <person name="Hensen N."/>
            <person name="Bonometti L."/>
            <person name="Westerberg I."/>
            <person name="Brannstrom I.O."/>
            <person name="Guillou S."/>
            <person name="Cros-Aarteil S."/>
            <person name="Calhoun S."/>
            <person name="Haridas S."/>
            <person name="Kuo A."/>
            <person name="Mondo S."/>
            <person name="Pangilinan J."/>
            <person name="Riley R."/>
            <person name="LaButti K."/>
            <person name="Andreopoulos B."/>
            <person name="Lipzen A."/>
            <person name="Chen C."/>
            <person name="Yan M."/>
            <person name="Daum C."/>
            <person name="Ng V."/>
            <person name="Clum A."/>
            <person name="Steindorff A."/>
            <person name="Ohm R.A."/>
            <person name="Martin F."/>
            <person name="Silar P."/>
            <person name="Natvig D.O."/>
            <person name="Lalanne C."/>
            <person name="Gautier V."/>
            <person name="Ament-Velasquez S.L."/>
            <person name="Kruys A."/>
            <person name="Hutchinson M.I."/>
            <person name="Powell A.J."/>
            <person name="Barry K."/>
            <person name="Miller A.N."/>
            <person name="Grigoriev I.V."/>
            <person name="Debuchy R."/>
            <person name="Gladieux P."/>
            <person name="Hiltunen Thoren M."/>
            <person name="Johannesson H."/>
        </authorList>
    </citation>
    <scope>NUCLEOTIDE SEQUENCE</scope>
    <source>
        <strain evidence="3">PSN243</strain>
    </source>
</reference>
<evidence type="ECO:0000313" key="4">
    <source>
        <dbReference type="Proteomes" id="UP001321760"/>
    </source>
</evidence>
<sequence length="1212" mass="136033">MATSRKADDTASTSGPPSLSGDLEPENNPKSAQDGAPSPERDTEQVNQTGSDERPGQTPPIENMGDTQAQRNTQPADAPTMLFDEIRALRERLSQLETQATSTLQAPAGAPVTSGMSTLDKEKRARKRMQRARMAKRQIAKMEQRAEATADSREHLGGGDGCELRSARYLMYIGPRGESAAGTDTDVGIHSESEEDLWTNVVPMPHRGIRPPRQLRAKDSRKLGPATKWDTSDSEQWSSTSSIASRDFSYFRARLRGDFEWELDRLNHQKERYKKYKERKAAKALEETRKVQEALRAAQEAEREKLEEKEKERESTTTGDGIAKNRDASESDLLQPQSEDERLFIVDRLKAQASASGTPALNPLDWQSFTAAKRLSTHASFAIDVLIGEPKIGTGWPYHSSRPKGHQAVAAAPKPEPLSKQHLTGQAPLPERIRIHSLQLIKVLSMIHGAELDTTLGYITVAMTRPFKMLTYYDKEIRAWHSKLKADRSDASTRGKPIPDAPQEHDKNDMKPQERDGEENKVEDPENLSRSDTTLLHLPCLIEFLDEHIGKKQRFLSSASCEKVSFSDIWHLFKPGEFVISADGKQVFRIVRVHSPPHKGTYPWSAYAEPRGKHAKPYVEDVIIYCVYIHFDVVNLGPVLESFNIKKFDGEKSVTSLEIYPMRFHVLRDLEVRTAKSKQAPEFDNLVAAKVADLRQELIERGKLFVEVTGVKHMYYSGLTVDTRDEIESQVMIDFEEAFAVERNKGWRPRITSLLGGTTIGQDEEGLRDFKGCEADCCWQEAVHHDSTYVEDKRQRDFINSMMAEMEDNPRKLPSAAVFPRTLEDIKTEATPLTADELLIMSHRIFGFVLRDRTWAQLDLTHLTDIVGSAGDDALGANESDDETDTDDDKSAFGRLVLPGGHKDMVLSLVSQHFRNKKNQQGKDEQVDIVRGKGKGLILLLHGAPGVGKTTTAEGVAEKFKKPLFQITCGDLGATAKDVELALQTNFALANRWDCILLLDEADVFLAERRQNDFNRNGLVAVFLRVLEYYAGILFLTTNRIGDFDEAFASRIHMSLHYPALDEISTMRVFKLNLGMIKKRYKESGRKLKIDEIEINHMVGEFFRNHDKARWNGRQIRNACQTALALAEFDAQPPGRKYDLTQEAHAKVHLRAEHLDKVSTAYLEFMEYLKAVHGTDAETHAKESGIRALETAIAALKAGKKAGSTVSTQQAA</sequence>
<feature type="domain" description="AAA+ ATPase" evidence="2">
    <location>
        <begin position="935"/>
        <end position="1062"/>
    </location>
</feature>
<feature type="region of interest" description="Disordered" evidence="1">
    <location>
        <begin position="203"/>
        <end position="238"/>
    </location>
</feature>
<keyword evidence="4" id="KW-1185">Reference proteome</keyword>
<protein>
    <recommendedName>
        <fullName evidence="2">AAA+ ATPase domain-containing protein</fullName>
    </recommendedName>
</protein>
<dbReference type="GO" id="GO:0016887">
    <property type="term" value="F:ATP hydrolysis activity"/>
    <property type="evidence" value="ECO:0007669"/>
    <property type="project" value="InterPro"/>
</dbReference>
<dbReference type="GO" id="GO:0005524">
    <property type="term" value="F:ATP binding"/>
    <property type="evidence" value="ECO:0007669"/>
    <property type="project" value="InterPro"/>
</dbReference>
<dbReference type="SMART" id="SM00382">
    <property type="entry name" value="AAA"/>
    <property type="match status" value="1"/>
</dbReference>
<dbReference type="InterPro" id="IPR056599">
    <property type="entry name" value="AAA_lid_fung"/>
</dbReference>
<feature type="region of interest" description="Disordered" evidence="1">
    <location>
        <begin position="485"/>
        <end position="529"/>
    </location>
</feature>
<feature type="region of interest" description="Disordered" evidence="1">
    <location>
        <begin position="100"/>
        <end position="131"/>
    </location>
</feature>
<feature type="compositionally biased region" description="Basic and acidic residues" evidence="1">
    <location>
        <begin position="502"/>
        <end position="529"/>
    </location>
</feature>
<dbReference type="InterPro" id="IPR003959">
    <property type="entry name" value="ATPase_AAA_core"/>
</dbReference>
<feature type="region of interest" description="Disordered" evidence="1">
    <location>
        <begin position="871"/>
        <end position="892"/>
    </location>
</feature>
<dbReference type="InterPro" id="IPR027417">
    <property type="entry name" value="P-loop_NTPase"/>
</dbReference>
<feature type="compositionally biased region" description="Acidic residues" evidence="1">
    <location>
        <begin position="879"/>
        <end position="888"/>
    </location>
</feature>
<feature type="region of interest" description="Disordered" evidence="1">
    <location>
        <begin position="295"/>
        <end position="337"/>
    </location>
</feature>
<dbReference type="CDD" id="cd19481">
    <property type="entry name" value="RecA-like_protease"/>
    <property type="match status" value="1"/>
</dbReference>
<dbReference type="Pfam" id="PF22942">
    <property type="entry name" value="DUF7025"/>
    <property type="match status" value="1"/>
</dbReference>
<proteinExistence type="predicted"/>